<accession>A0ABX9A7I5</accession>
<feature type="domain" description="TIR" evidence="1">
    <location>
        <begin position="4"/>
        <end position="89"/>
    </location>
</feature>
<dbReference type="SUPFAM" id="SSF52200">
    <property type="entry name" value="Toll/Interleukin receptor TIR domain"/>
    <property type="match status" value="1"/>
</dbReference>
<keyword evidence="3" id="KW-1185">Reference proteome</keyword>
<evidence type="ECO:0000313" key="3">
    <source>
        <dbReference type="Proteomes" id="UP000824321"/>
    </source>
</evidence>
<evidence type="ECO:0000313" key="2">
    <source>
        <dbReference type="EMBL" id="QZD95752.1"/>
    </source>
</evidence>
<dbReference type="SUPFAM" id="SSF48452">
    <property type="entry name" value="TPR-like"/>
    <property type="match status" value="1"/>
</dbReference>
<protein>
    <submittedName>
        <fullName evidence="2">TIR domain-containing protein</fullName>
    </submittedName>
</protein>
<reference evidence="2 3" key="1">
    <citation type="submission" date="2021-08" db="EMBL/GenBank/DDBJ databases">
        <title>Comparative Genomics Analysis of the Genus Qipengyuania Reveals Extensive Genetic Diversity and Metabolic Versatility, Including the Description of Fifteen Novel Species.</title>
        <authorList>
            <person name="Liu Y."/>
        </authorList>
    </citation>
    <scope>NUCLEOTIDE SEQUENCE [LARGE SCALE GENOMIC DNA]</scope>
    <source>
        <strain evidence="2 3">1NDH1</strain>
    </source>
</reference>
<gene>
    <name evidence="2" type="ORF">K3136_03230</name>
</gene>
<dbReference type="InterPro" id="IPR035897">
    <property type="entry name" value="Toll_tir_struct_dom_sf"/>
</dbReference>
<sequence length="653" mass="72583">MAQIFISYARSTAEQAQAAARGLRDEGYEVWIDDALPAHREFSVVIEEKLREVDAVLVVWSDDARRSRWVLAEADLAHEQGKLVQFSLDGTIPPFPFNRVHCEQGTGWSGDITAAPWRKIVASVEELAGTCADALQGSGQDSGSPTSRDPLLAVMPFDNFSADAELDFFCDGISEEIQRTVASGSSLKVVARASSFQFRGADKDTARVATALGATHLLDGSVRRSRNRVRISAELVECTTRSAVWVDGFDGDLDDVFDLQERIAEKVAEALKVALTPARKEEALDPASYEAYMRARGIMAEGDPLFDDAYREAIPLLERVVETAPSFAPAWESLAECRAWTLRSGRYDKAYHIGRDGVIEAAKTALRLDPKSGGAYVALAMLEPWGAYAEREALLLKALEVSPRDTAALTDMSTFCWSVGRFRDALRYAERACELNPLMPSARLNVAQMRAYVGDIDICVAMHEQLHKQWPENPGILISLVNTAGTLGYWDAFDRAVPDVSQLNEWQSRDMRAALAFAQAVRTKDPELIDRRMTRYREYLDKTGHLQLNLVVSIGEFGLADEALDMAERASYDFVFNPDGARPSAYFPGTIMGPWSKVLQLPRFVHLCTRLGFSDYWKSTDKWPDCEDWVEYDFRSEVEASLKAAQGEKTPAP</sequence>
<dbReference type="InterPro" id="IPR011990">
    <property type="entry name" value="TPR-like_helical_dom_sf"/>
</dbReference>
<proteinExistence type="predicted"/>
<name>A0ABX9A7I5_9SPHN</name>
<organism evidence="2 3">
    <name type="scientific">Qipengyuania gelatinilytica</name>
    <dbReference type="NCBI Taxonomy" id="2867231"/>
    <lineage>
        <taxon>Bacteria</taxon>
        <taxon>Pseudomonadati</taxon>
        <taxon>Pseudomonadota</taxon>
        <taxon>Alphaproteobacteria</taxon>
        <taxon>Sphingomonadales</taxon>
        <taxon>Erythrobacteraceae</taxon>
        <taxon>Qipengyuania</taxon>
    </lineage>
</organism>
<dbReference type="Pfam" id="PF13676">
    <property type="entry name" value="TIR_2"/>
    <property type="match status" value="1"/>
</dbReference>
<dbReference type="Gene3D" id="1.25.40.10">
    <property type="entry name" value="Tetratricopeptide repeat domain"/>
    <property type="match status" value="1"/>
</dbReference>
<dbReference type="Gene3D" id="3.40.50.10140">
    <property type="entry name" value="Toll/interleukin-1 receptor homology (TIR) domain"/>
    <property type="match status" value="1"/>
</dbReference>
<dbReference type="RefSeq" id="WP_221431481.1">
    <property type="nucleotide sequence ID" value="NZ_CP081294.1"/>
</dbReference>
<evidence type="ECO:0000259" key="1">
    <source>
        <dbReference type="Pfam" id="PF13676"/>
    </source>
</evidence>
<dbReference type="Proteomes" id="UP000824321">
    <property type="component" value="Chromosome"/>
</dbReference>
<dbReference type="InterPro" id="IPR000157">
    <property type="entry name" value="TIR_dom"/>
</dbReference>
<dbReference type="EMBL" id="CP081294">
    <property type="protein sequence ID" value="QZD95752.1"/>
    <property type="molecule type" value="Genomic_DNA"/>
</dbReference>